<dbReference type="RefSeq" id="WP_131417556.1">
    <property type="nucleotide sequence ID" value="NZ_SJXE01000017.1"/>
</dbReference>
<comment type="caution">
    <text evidence="2">The sequence shown here is derived from an EMBL/GenBank/DDBJ whole genome shotgun (WGS) entry which is preliminary data.</text>
</comment>
<protein>
    <submittedName>
        <fullName evidence="2">DUF1684 domain-containing protein</fullName>
    </submittedName>
</protein>
<evidence type="ECO:0000313" key="3">
    <source>
        <dbReference type="Proteomes" id="UP000292554"/>
    </source>
</evidence>
<dbReference type="PANTHER" id="PTHR41913">
    <property type="entry name" value="DUF1684 DOMAIN-CONTAINING PROTEIN"/>
    <property type="match status" value="1"/>
</dbReference>
<evidence type="ECO:0000256" key="1">
    <source>
        <dbReference type="SAM" id="SignalP"/>
    </source>
</evidence>
<keyword evidence="1" id="KW-0732">Signal</keyword>
<keyword evidence="3" id="KW-1185">Reference proteome</keyword>
<dbReference type="PANTHER" id="PTHR41913:SF1">
    <property type="entry name" value="DUF1684 DOMAIN-CONTAINING PROTEIN"/>
    <property type="match status" value="1"/>
</dbReference>
<accession>A0ABY2AFY8</accession>
<name>A0ABY2AFY8_9GAMM</name>
<dbReference type="InterPro" id="IPR012467">
    <property type="entry name" value="DUF1684"/>
</dbReference>
<sequence length="308" mass="34378">MQFSVATSPKLAICGLSLSALLLLSACERPLTEAQIQDAANWQAWVEKENSHSKDGQHSFLNIRDARYMRPGDTVSLDISLGAEQVLWQEEDKSNEIANSSRLTLSFDGENALISEKGKFRLITADEKFSLPNDELFITVGALHDSGLRAFIRDPNHPKVENFKGHHYYDYNPKMRTTASFTAAEELNTVSFQTVQGLTNTLVRVGTVAFKLDGESVTMSAYHESGEPPLDYLLFLFKDQTNGDTTYGGGRELVVKLAQAPSEGFIIDFNYTFNLNCAHSTFWNCPIIWDSPLELAITAGEKLPYDYE</sequence>
<dbReference type="Pfam" id="PF07920">
    <property type="entry name" value="DUF1684"/>
    <property type="match status" value="1"/>
</dbReference>
<feature type="signal peptide" evidence="1">
    <location>
        <begin position="1"/>
        <end position="26"/>
    </location>
</feature>
<evidence type="ECO:0000313" key="2">
    <source>
        <dbReference type="EMBL" id="TCI01167.1"/>
    </source>
</evidence>
<dbReference type="Proteomes" id="UP000292554">
    <property type="component" value="Unassembled WGS sequence"/>
</dbReference>
<gene>
    <name evidence="2" type="ORF">EZV61_18950</name>
</gene>
<proteinExistence type="predicted"/>
<dbReference type="EMBL" id="SJXE01000017">
    <property type="protein sequence ID" value="TCI01167.1"/>
    <property type="molecule type" value="Genomic_DNA"/>
</dbReference>
<reference evidence="2 3" key="1">
    <citation type="submission" date="2019-02" db="EMBL/GenBank/DDBJ databases">
        <title>Corallincola luteus sp. nov., a marine bacterium isolated from surface sediment of Bohai Sea in China.</title>
        <authorList>
            <person name="Ren Q."/>
        </authorList>
    </citation>
    <scope>NUCLEOTIDE SEQUENCE [LARGE SCALE GENOMIC DNA]</scope>
    <source>
        <strain evidence="2 3">DASS28</strain>
    </source>
</reference>
<feature type="chain" id="PRO_5045895956" evidence="1">
    <location>
        <begin position="27"/>
        <end position="308"/>
    </location>
</feature>
<organism evidence="2 3">
    <name type="scientific">Corallincola luteus</name>
    <dbReference type="NCBI Taxonomy" id="1775177"/>
    <lineage>
        <taxon>Bacteria</taxon>
        <taxon>Pseudomonadati</taxon>
        <taxon>Pseudomonadota</taxon>
        <taxon>Gammaproteobacteria</taxon>
        <taxon>Alteromonadales</taxon>
        <taxon>Psychromonadaceae</taxon>
        <taxon>Corallincola</taxon>
    </lineage>
</organism>